<keyword evidence="5" id="KW-0833">Ubl conjugation pathway</keyword>
<dbReference type="SUPFAM" id="SSF54001">
    <property type="entry name" value="Cysteine proteinases"/>
    <property type="match status" value="1"/>
</dbReference>
<evidence type="ECO:0000313" key="9">
    <source>
        <dbReference type="EMBL" id="ORY78617.1"/>
    </source>
</evidence>
<feature type="non-terminal residue" evidence="9">
    <location>
        <position position="324"/>
    </location>
</feature>
<keyword evidence="6" id="KW-0378">Hydrolase</keyword>
<organism evidence="9 10">
    <name type="scientific">Protomyces lactucae-debilis</name>
    <dbReference type="NCBI Taxonomy" id="2754530"/>
    <lineage>
        <taxon>Eukaryota</taxon>
        <taxon>Fungi</taxon>
        <taxon>Dikarya</taxon>
        <taxon>Ascomycota</taxon>
        <taxon>Taphrinomycotina</taxon>
        <taxon>Taphrinomycetes</taxon>
        <taxon>Taphrinales</taxon>
        <taxon>Protomycetaceae</taxon>
        <taxon>Protomyces</taxon>
    </lineage>
</organism>
<evidence type="ECO:0000256" key="4">
    <source>
        <dbReference type="ARBA" id="ARBA00022670"/>
    </source>
</evidence>
<dbReference type="EC" id="3.4.19.12" evidence="3"/>
<dbReference type="InterPro" id="IPR050164">
    <property type="entry name" value="Peptidase_C19"/>
</dbReference>
<evidence type="ECO:0000256" key="2">
    <source>
        <dbReference type="ARBA" id="ARBA00009085"/>
    </source>
</evidence>
<dbReference type="PANTHER" id="PTHR24006">
    <property type="entry name" value="UBIQUITIN CARBOXYL-TERMINAL HYDROLASE"/>
    <property type="match status" value="1"/>
</dbReference>
<dbReference type="AlphaFoldDB" id="A0A1Y2F4L4"/>
<keyword evidence="4" id="KW-0645">Protease</keyword>
<evidence type="ECO:0000256" key="3">
    <source>
        <dbReference type="ARBA" id="ARBA00012759"/>
    </source>
</evidence>
<dbReference type="InterPro" id="IPR018200">
    <property type="entry name" value="USP_CS"/>
</dbReference>
<evidence type="ECO:0000259" key="8">
    <source>
        <dbReference type="PROSITE" id="PS50235"/>
    </source>
</evidence>
<dbReference type="FunFam" id="3.90.70.10:FF:000119">
    <property type="entry name" value="Ubiquitin specific peptidase 36"/>
    <property type="match status" value="1"/>
</dbReference>
<dbReference type="EMBL" id="MCFI01000017">
    <property type="protein sequence ID" value="ORY78617.1"/>
    <property type="molecule type" value="Genomic_DNA"/>
</dbReference>
<dbReference type="OMA" id="QQANKAW"/>
<keyword evidence="10" id="KW-1185">Reference proteome</keyword>
<comment type="catalytic activity">
    <reaction evidence="1">
        <text>Thiol-dependent hydrolysis of ester, thioester, amide, peptide and isopeptide bonds formed by the C-terminal Gly of ubiquitin (a 76-residue protein attached to proteins as an intracellular targeting signal).</text>
        <dbReference type="EC" id="3.4.19.12"/>
    </reaction>
</comment>
<dbReference type="PANTHER" id="PTHR24006:SF758">
    <property type="entry name" value="UBIQUITIN CARBOXYL-TERMINAL HYDROLASE 36"/>
    <property type="match status" value="1"/>
</dbReference>
<sequence length="324" mass="35907">PSTILFDASVLKQSWPSVVSAPPGLHNLGNTCYLNSTMQCLMHVPGLVLYLLSSQHSETCRMNHCVLCRLEDHAKKVFPANGTKRGQPFTPSMAKPASLKQLAKHFRPGRQEDAHEFLVLLLDQLQASCLQGQPKNLDHRAKETTLVHALFGGHLRQQITCQKCRTPSNTYEALLALSVDVCNTIEQSLARVTSAEALVGKNRYLCAHCKSLQEARKQTTLYRAPCTLIVHFKRFHFAARSSKISKHVQISERLDVSKYMAQGCTAMPYTLAGVVVHDGGGVSSGHYYAYGKQSNGVWAEYNDSCVSQVSLGKVLKQQAYMLVY</sequence>
<dbReference type="Proteomes" id="UP000193685">
    <property type="component" value="Unassembled WGS sequence"/>
</dbReference>
<evidence type="ECO:0000256" key="1">
    <source>
        <dbReference type="ARBA" id="ARBA00000707"/>
    </source>
</evidence>
<dbReference type="GO" id="GO:0016579">
    <property type="term" value="P:protein deubiquitination"/>
    <property type="evidence" value="ECO:0007669"/>
    <property type="project" value="InterPro"/>
</dbReference>
<accession>A0A1Y2F4L4</accession>
<feature type="non-terminal residue" evidence="9">
    <location>
        <position position="1"/>
    </location>
</feature>
<keyword evidence="7" id="KW-0788">Thiol protease</keyword>
<dbReference type="GO" id="GO:0005634">
    <property type="term" value="C:nucleus"/>
    <property type="evidence" value="ECO:0007669"/>
    <property type="project" value="TreeGrafter"/>
</dbReference>
<comment type="caution">
    <text evidence="9">The sequence shown here is derived from an EMBL/GenBank/DDBJ whole genome shotgun (WGS) entry which is preliminary data.</text>
</comment>
<dbReference type="PROSITE" id="PS00972">
    <property type="entry name" value="USP_1"/>
    <property type="match status" value="1"/>
</dbReference>
<dbReference type="GeneID" id="63783618"/>
<evidence type="ECO:0000256" key="7">
    <source>
        <dbReference type="ARBA" id="ARBA00022807"/>
    </source>
</evidence>
<feature type="domain" description="USP" evidence="8">
    <location>
        <begin position="23"/>
        <end position="324"/>
    </location>
</feature>
<dbReference type="OrthoDB" id="289038at2759"/>
<dbReference type="Pfam" id="PF00443">
    <property type="entry name" value="UCH"/>
    <property type="match status" value="1"/>
</dbReference>
<dbReference type="GO" id="GO:0006508">
    <property type="term" value="P:proteolysis"/>
    <property type="evidence" value="ECO:0007669"/>
    <property type="project" value="UniProtKB-KW"/>
</dbReference>
<dbReference type="GO" id="GO:0005829">
    <property type="term" value="C:cytosol"/>
    <property type="evidence" value="ECO:0007669"/>
    <property type="project" value="TreeGrafter"/>
</dbReference>
<dbReference type="RefSeq" id="XP_040723498.1">
    <property type="nucleotide sequence ID" value="XM_040867019.1"/>
</dbReference>
<dbReference type="Gene3D" id="3.90.70.10">
    <property type="entry name" value="Cysteine proteinases"/>
    <property type="match status" value="1"/>
</dbReference>
<dbReference type="GO" id="GO:0004843">
    <property type="term" value="F:cysteine-type deubiquitinase activity"/>
    <property type="evidence" value="ECO:0007669"/>
    <property type="project" value="UniProtKB-EC"/>
</dbReference>
<comment type="similarity">
    <text evidence="2">Belongs to the peptidase C19 family.</text>
</comment>
<evidence type="ECO:0000313" key="10">
    <source>
        <dbReference type="Proteomes" id="UP000193685"/>
    </source>
</evidence>
<dbReference type="STRING" id="56484.A0A1Y2F4L4"/>
<dbReference type="InterPro" id="IPR028889">
    <property type="entry name" value="USP"/>
</dbReference>
<reference evidence="9 10" key="1">
    <citation type="submission" date="2016-07" db="EMBL/GenBank/DDBJ databases">
        <title>Pervasive Adenine N6-methylation of Active Genes in Fungi.</title>
        <authorList>
            <consortium name="DOE Joint Genome Institute"/>
            <person name="Mondo S.J."/>
            <person name="Dannebaum R.O."/>
            <person name="Kuo R.C."/>
            <person name="Labutti K."/>
            <person name="Haridas S."/>
            <person name="Kuo A."/>
            <person name="Salamov A."/>
            <person name="Ahrendt S.R."/>
            <person name="Lipzen A."/>
            <person name="Sullivan W."/>
            <person name="Andreopoulos W.B."/>
            <person name="Clum A."/>
            <person name="Lindquist E."/>
            <person name="Daum C."/>
            <person name="Ramamoorthy G.K."/>
            <person name="Gryganskyi A."/>
            <person name="Culley D."/>
            <person name="Magnuson J.K."/>
            <person name="James T.Y."/>
            <person name="O'Malley M.A."/>
            <person name="Stajich J.E."/>
            <person name="Spatafora J.W."/>
            <person name="Visel A."/>
            <person name="Grigoriev I.V."/>
        </authorList>
    </citation>
    <scope>NUCLEOTIDE SEQUENCE [LARGE SCALE GENOMIC DNA]</scope>
    <source>
        <strain evidence="9 10">12-1054</strain>
    </source>
</reference>
<dbReference type="PROSITE" id="PS00973">
    <property type="entry name" value="USP_2"/>
    <property type="match status" value="1"/>
</dbReference>
<gene>
    <name evidence="9" type="ORF">BCR37DRAFT_331247</name>
</gene>
<dbReference type="PROSITE" id="PS50235">
    <property type="entry name" value="USP_3"/>
    <property type="match status" value="1"/>
</dbReference>
<evidence type="ECO:0000256" key="5">
    <source>
        <dbReference type="ARBA" id="ARBA00022786"/>
    </source>
</evidence>
<proteinExistence type="inferred from homology"/>
<dbReference type="InterPro" id="IPR001394">
    <property type="entry name" value="Peptidase_C19_UCH"/>
</dbReference>
<protein>
    <recommendedName>
        <fullName evidence="3">ubiquitinyl hydrolase 1</fullName>
        <ecNumber evidence="3">3.4.19.12</ecNumber>
    </recommendedName>
</protein>
<evidence type="ECO:0000256" key="6">
    <source>
        <dbReference type="ARBA" id="ARBA00022801"/>
    </source>
</evidence>
<dbReference type="InterPro" id="IPR038765">
    <property type="entry name" value="Papain-like_cys_pep_sf"/>
</dbReference>
<name>A0A1Y2F4L4_PROLT</name>